<dbReference type="Pfam" id="PF00206">
    <property type="entry name" value="Lyase_1"/>
    <property type="match status" value="1"/>
</dbReference>
<dbReference type="STRING" id="1763537.ULVI_09875"/>
<proteinExistence type="inferred from homology"/>
<evidence type="ECO:0000313" key="17">
    <source>
        <dbReference type="Proteomes" id="UP000077013"/>
    </source>
</evidence>
<dbReference type="InterPro" id="IPR013539">
    <property type="entry name" value="PurB_C"/>
</dbReference>
<dbReference type="PRINTS" id="PR00149">
    <property type="entry name" value="FUMRATELYASE"/>
</dbReference>
<dbReference type="OrthoDB" id="9768878at2"/>
<evidence type="ECO:0000256" key="13">
    <source>
        <dbReference type="RuleBase" id="RU361172"/>
    </source>
</evidence>
<keyword evidence="6 13" id="KW-0658">Purine biosynthesis</keyword>
<evidence type="ECO:0000256" key="9">
    <source>
        <dbReference type="ARBA" id="ARBA00025012"/>
    </source>
</evidence>
<dbReference type="Gene3D" id="1.10.275.10">
    <property type="entry name" value="Fumarase/aspartase (N-terminal domain)"/>
    <property type="match status" value="1"/>
</dbReference>
<comment type="similarity">
    <text evidence="3 13">Belongs to the lyase 1 family. Adenylosuccinate lyase subfamily.</text>
</comment>
<keyword evidence="17" id="KW-1185">Reference proteome</keyword>
<evidence type="ECO:0000256" key="5">
    <source>
        <dbReference type="ARBA" id="ARBA00017058"/>
    </source>
</evidence>
<protein>
    <recommendedName>
        <fullName evidence="5 12">Adenylosuccinate lyase</fullName>
        <shortName evidence="13">ASL</shortName>
        <ecNumber evidence="4 12">4.3.2.2</ecNumber>
    </recommendedName>
    <alternativeName>
        <fullName evidence="10 13">Adenylosuccinase</fullName>
    </alternativeName>
</protein>
<reference evidence="16 17" key="1">
    <citation type="submission" date="2016-02" db="EMBL/GenBank/DDBJ databases">
        <title>Ulvibacter sp. LPB0005, isolated from Thais luteostoma.</title>
        <authorList>
            <person name="Shin S.-K."/>
            <person name="Yi H."/>
        </authorList>
    </citation>
    <scope>NUCLEOTIDE SEQUENCE [LARGE SCALE GENOMIC DNA]</scope>
    <source>
        <strain evidence="16 17">LPB0005</strain>
    </source>
</reference>
<evidence type="ECO:0000256" key="7">
    <source>
        <dbReference type="ARBA" id="ARBA00023239"/>
    </source>
</evidence>
<dbReference type="GO" id="GO:0006189">
    <property type="term" value="P:'de novo' IMP biosynthetic process"/>
    <property type="evidence" value="ECO:0007669"/>
    <property type="project" value="UniProtKB-UniPathway"/>
</dbReference>
<evidence type="ECO:0000256" key="8">
    <source>
        <dbReference type="ARBA" id="ARBA00024477"/>
    </source>
</evidence>
<evidence type="ECO:0000256" key="1">
    <source>
        <dbReference type="ARBA" id="ARBA00004706"/>
    </source>
</evidence>
<dbReference type="EMBL" id="LRXL01000037">
    <property type="protein sequence ID" value="OAB78879.1"/>
    <property type="molecule type" value="Genomic_DNA"/>
</dbReference>
<comment type="caution">
    <text evidence="16">The sequence shown here is derived from an EMBL/GenBank/DDBJ whole genome shotgun (WGS) entry which is preliminary data.</text>
</comment>
<dbReference type="PANTHER" id="PTHR43411:SF1">
    <property type="entry name" value="ADENYLOSUCCINATE LYASE"/>
    <property type="match status" value="1"/>
</dbReference>
<dbReference type="RefSeq" id="WP_068592303.1">
    <property type="nucleotide sequence ID" value="NZ_LRXL01000037.1"/>
</dbReference>
<keyword evidence="7 13" id="KW-0456">Lyase</keyword>
<dbReference type="InterPro" id="IPR008948">
    <property type="entry name" value="L-Aspartase-like"/>
</dbReference>
<dbReference type="Pfam" id="PF08328">
    <property type="entry name" value="ASL_C"/>
    <property type="match status" value="1"/>
</dbReference>
<evidence type="ECO:0000256" key="6">
    <source>
        <dbReference type="ARBA" id="ARBA00022755"/>
    </source>
</evidence>
<dbReference type="CDD" id="cd01598">
    <property type="entry name" value="PurB"/>
    <property type="match status" value="1"/>
</dbReference>
<comment type="function">
    <text evidence="9">Catalyzes two reactions in de novo purine nucleotide biosynthesis. Catalyzes the breakdown of 5-aminoimidazole- (N-succinylocarboxamide) ribotide (SAICAR or 2-[5-amino-1-(5-phospho-beta-D-ribosyl)imidazole-4-carboxamido]succinate) to 5-aminoimidazole-4-carboxamide ribotide (AICAR or 5-amino-1-(5-phospho-beta-D-ribosyl)imidazole-4-carboxamide) and fumarate, and of adenylosuccinate (ADS or N(6)-(1,2-dicarboxyethyl)-AMP) to adenosine monophosphate (AMP) and fumarate.</text>
</comment>
<accession>A0A167HR80</accession>
<dbReference type="FunFam" id="1.20.200.10:FF:000004">
    <property type="entry name" value="Adenylosuccinate lyase"/>
    <property type="match status" value="1"/>
</dbReference>
<name>A0A167HR80_9FLAO</name>
<evidence type="ECO:0000256" key="4">
    <source>
        <dbReference type="ARBA" id="ARBA00012339"/>
    </source>
</evidence>
<dbReference type="SUPFAM" id="SSF48557">
    <property type="entry name" value="L-aspartase-like"/>
    <property type="match status" value="1"/>
</dbReference>
<evidence type="ECO:0000256" key="12">
    <source>
        <dbReference type="NCBIfam" id="TIGR00928"/>
    </source>
</evidence>
<dbReference type="InterPro" id="IPR022761">
    <property type="entry name" value="Fumarate_lyase_N"/>
</dbReference>
<dbReference type="UniPathway" id="UPA00075">
    <property type="reaction ID" value="UER00336"/>
</dbReference>
<dbReference type="Proteomes" id="UP000077013">
    <property type="component" value="Unassembled WGS sequence"/>
</dbReference>
<feature type="domain" description="Fumarate lyase N-terminal" evidence="14">
    <location>
        <begin position="54"/>
        <end position="311"/>
    </location>
</feature>
<evidence type="ECO:0000259" key="15">
    <source>
        <dbReference type="Pfam" id="PF08328"/>
    </source>
</evidence>
<dbReference type="InterPro" id="IPR047136">
    <property type="entry name" value="PurB_bact"/>
</dbReference>
<dbReference type="PROSITE" id="PS00163">
    <property type="entry name" value="FUMARATE_LYASES"/>
    <property type="match status" value="1"/>
</dbReference>
<comment type="pathway">
    <text evidence="2 13">Purine metabolism; AMP biosynthesis via de novo pathway; AMP from IMP: step 2/2.</text>
</comment>
<comment type="catalytic activity">
    <reaction evidence="11">
        <text>N(6)-(1,2-dicarboxyethyl)-AMP = fumarate + AMP</text>
        <dbReference type="Rhea" id="RHEA:16853"/>
        <dbReference type="ChEBI" id="CHEBI:29806"/>
        <dbReference type="ChEBI" id="CHEBI:57567"/>
        <dbReference type="ChEBI" id="CHEBI:456215"/>
        <dbReference type="EC" id="4.3.2.2"/>
    </reaction>
    <physiologicalReaction direction="left-to-right" evidence="11">
        <dbReference type="Rhea" id="RHEA:16854"/>
    </physiologicalReaction>
</comment>
<feature type="domain" description="Adenylosuccinate lyase PurB C-terminal" evidence="15">
    <location>
        <begin position="330"/>
        <end position="445"/>
    </location>
</feature>
<dbReference type="InterPro" id="IPR020557">
    <property type="entry name" value="Fumarate_lyase_CS"/>
</dbReference>
<gene>
    <name evidence="16" type="ORF">ULVI_09875</name>
</gene>
<evidence type="ECO:0000313" key="16">
    <source>
        <dbReference type="EMBL" id="OAB78879.1"/>
    </source>
</evidence>
<dbReference type="InterPro" id="IPR000362">
    <property type="entry name" value="Fumarate_lyase_fam"/>
</dbReference>
<dbReference type="GO" id="GO:0004018">
    <property type="term" value="F:N6-(1,2-dicarboxyethyl)AMP AMP-lyase (fumarate-forming) activity"/>
    <property type="evidence" value="ECO:0007669"/>
    <property type="project" value="UniProtKB-UniRule"/>
</dbReference>
<dbReference type="UniPathway" id="UPA00074">
    <property type="reaction ID" value="UER00132"/>
</dbReference>
<dbReference type="Gene3D" id="1.20.200.10">
    <property type="entry name" value="Fumarase/aspartase (Central domain)"/>
    <property type="match status" value="1"/>
</dbReference>
<dbReference type="PANTHER" id="PTHR43411">
    <property type="entry name" value="ADENYLOSUCCINATE LYASE"/>
    <property type="match status" value="1"/>
</dbReference>
<evidence type="ECO:0000256" key="2">
    <source>
        <dbReference type="ARBA" id="ARBA00004734"/>
    </source>
</evidence>
<dbReference type="AlphaFoldDB" id="A0A167HR80"/>
<dbReference type="InterPro" id="IPR004769">
    <property type="entry name" value="Pur_lyase"/>
</dbReference>
<dbReference type="InterPro" id="IPR024083">
    <property type="entry name" value="Fumarase/histidase_N"/>
</dbReference>
<comment type="catalytic activity">
    <reaction evidence="8">
        <text>(2S)-2-[5-amino-1-(5-phospho-beta-D-ribosyl)imidazole-4-carboxamido]succinate = 5-amino-1-(5-phospho-beta-D-ribosyl)imidazole-4-carboxamide + fumarate</text>
        <dbReference type="Rhea" id="RHEA:23920"/>
        <dbReference type="ChEBI" id="CHEBI:29806"/>
        <dbReference type="ChEBI" id="CHEBI:58443"/>
        <dbReference type="ChEBI" id="CHEBI:58475"/>
        <dbReference type="EC" id="4.3.2.2"/>
    </reaction>
    <physiologicalReaction direction="left-to-right" evidence="8">
        <dbReference type="Rhea" id="RHEA:23921"/>
    </physiologicalReaction>
</comment>
<comment type="pathway">
    <text evidence="1 13">Purine metabolism; IMP biosynthesis via de novo pathway; 5-amino-1-(5-phospho-D-ribosyl)imidazole-4-carboxamide from 5-amino-1-(5-phospho-D-ribosyl)imidazole-4-carboxylate: step 2/2.</text>
</comment>
<dbReference type="NCBIfam" id="TIGR00928">
    <property type="entry name" value="purB"/>
    <property type="match status" value="1"/>
</dbReference>
<dbReference type="GO" id="GO:0044208">
    <property type="term" value="P:'de novo' AMP biosynthetic process"/>
    <property type="evidence" value="ECO:0007669"/>
    <property type="project" value="UniProtKB-UniPathway"/>
</dbReference>
<evidence type="ECO:0000259" key="14">
    <source>
        <dbReference type="Pfam" id="PF00206"/>
    </source>
</evidence>
<sequence>MYTNALQAISPIDGRYASKTASLIPFFSEEALIRYRVLVEIEYFIALVELPLPQLKDFDSEHFGSLRKLYTDFSVQDAVHIKETEKVTNHDVKAVEYFIKEKFDALGLEKYKEFIHFGLTSQDINNTAIPLSLKDAMNEAYVPQLKEVTSKLKELAEEWADIPMLARTHGQPASPTRLGKEIEVFVVRIEEQFDLLNDIKSAAKFGGATGNFNAHHVAYPTTDWKEFGKNFVQNKLGLHHSFPTTQIEHYDHMAALFDCLKRINTILIDLDRDIWTYVSMDYFKQRIKKGEVGSSAMPHKVNPIDFENSEGNLGIANALFEHLSAKLPISRLQRDLTDSTVLRNIGVPMGHTLIAMQSTLKGLGKLLLNKTKFEEDLENNWAVVAEAIQTILRREAYPNPYEALKGLTRTNEKINQKSIADFIGTLDVDDSVKNEMLKITPGNYTGI</sequence>
<organism evidence="16 17">
    <name type="scientific">Cochleicola gelatinilyticus</name>
    <dbReference type="NCBI Taxonomy" id="1763537"/>
    <lineage>
        <taxon>Bacteria</taxon>
        <taxon>Pseudomonadati</taxon>
        <taxon>Bacteroidota</taxon>
        <taxon>Flavobacteriia</taxon>
        <taxon>Flavobacteriales</taxon>
        <taxon>Flavobacteriaceae</taxon>
        <taxon>Cochleicola</taxon>
    </lineage>
</organism>
<evidence type="ECO:0000256" key="11">
    <source>
        <dbReference type="ARBA" id="ARBA00049115"/>
    </source>
</evidence>
<dbReference type="EC" id="4.3.2.2" evidence="4 12"/>
<evidence type="ECO:0000256" key="10">
    <source>
        <dbReference type="ARBA" id="ARBA00030717"/>
    </source>
</evidence>
<dbReference type="Gene3D" id="1.10.40.30">
    <property type="entry name" value="Fumarase/aspartase (C-terminal domain)"/>
    <property type="match status" value="1"/>
</dbReference>
<evidence type="ECO:0000256" key="3">
    <source>
        <dbReference type="ARBA" id="ARBA00008273"/>
    </source>
</evidence>
<dbReference type="NCBIfam" id="NF006764">
    <property type="entry name" value="PRK09285.1"/>
    <property type="match status" value="1"/>
</dbReference>
<dbReference type="GO" id="GO:0070626">
    <property type="term" value="F:(S)-2-(5-amino-1-(5-phospho-D-ribosyl)imidazole-4-carboxamido) succinate lyase (fumarate-forming) activity"/>
    <property type="evidence" value="ECO:0007669"/>
    <property type="project" value="RHEA"/>
</dbReference>